<protein>
    <recommendedName>
        <fullName evidence="4">Lipoprotein</fullName>
    </recommendedName>
</protein>
<name>A0ABX4CHL8_FLAHY</name>
<dbReference type="EMBL" id="MUGY01000010">
    <property type="protein sequence ID" value="OXA94233.1"/>
    <property type="molecule type" value="Genomic_DNA"/>
</dbReference>
<keyword evidence="1" id="KW-0472">Membrane</keyword>
<keyword evidence="3" id="KW-1185">Reference proteome</keyword>
<reference evidence="2 3" key="1">
    <citation type="submission" date="2016-11" db="EMBL/GenBank/DDBJ databases">
        <title>Whole genomes of Flavobacteriaceae.</title>
        <authorList>
            <person name="Stine C."/>
            <person name="Li C."/>
            <person name="Tadesse D."/>
        </authorList>
    </citation>
    <scope>NUCLEOTIDE SEQUENCE [LARGE SCALE GENOMIC DNA]</scope>
    <source>
        <strain evidence="2 3">ATCC 29551</strain>
    </source>
</reference>
<evidence type="ECO:0008006" key="4">
    <source>
        <dbReference type="Google" id="ProtNLM"/>
    </source>
</evidence>
<keyword evidence="1" id="KW-1133">Transmembrane helix</keyword>
<gene>
    <name evidence="2" type="ORF">B0A62_11290</name>
</gene>
<accession>A0ABX4CHL8</accession>
<comment type="caution">
    <text evidence="2">The sequence shown here is derived from an EMBL/GenBank/DDBJ whole genome shotgun (WGS) entry which is preliminary data.</text>
</comment>
<keyword evidence="1" id="KW-0812">Transmembrane</keyword>
<organism evidence="2 3">
    <name type="scientific">Flavobacterium hydatis</name>
    <name type="common">Cytophaga aquatilis</name>
    <dbReference type="NCBI Taxonomy" id="991"/>
    <lineage>
        <taxon>Bacteria</taxon>
        <taxon>Pseudomonadati</taxon>
        <taxon>Bacteroidota</taxon>
        <taxon>Flavobacteriia</taxon>
        <taxon>Flavobacteriales</taxon>
        <taxon>Flavobacteriaceae</taxon>
        <taxon>Flavobacterium</taxon>
    </lineage>
</organism>
<feature type="transmembrane region" description="Helical" evidence="1">
    <location>
        <begin position="6"/>
        <end position="27"/>
    </location>
</feature>
<dbReference type="PROSITE" id="PS51257">
    <property type="entry name" value="PROKAR_LIPOPROTEIN"/>
    <property type="match status" value="1"/>
</dbReference>
<sequence>MYLKKIKRYVVAQSIALFGIVLLLIGCNQKEKKVIEKQVVYQAISTNKDTAVLSIVINKDRFYGQYEIKYGETTKDSGSIKGNIKKDVYLGEFYCRTYGGDLKRVPISLLKKDNKLILGKGVITTYLGLPCFAPDIPVSYTDAEFIFQEIKK</sequence>
<evidence type="ECO:0000313" key="2">
    <source>
        <dbReference type="EMBL" id="OXA94233.1"/>
    </source>
</evidence>
<evidence type="ECO:0000313" key="3">
    <source>
        <dbReference type="Proteomes" id="UP000198424"/>
    </source>
</evidence>
<proteinExistence type="predicted"/>
<evidence type="ECO:0000256" key="1">
    <source>
        <dbReference type="SAM" id="Phobius"/>
    </source>
</evidence>
<dbReference type="Proteomes" id="UP000198424">
    <property type="component" value="Unassembled WGS sequence"/>
</dbReference>